<evidence type="ECO:0000313" key="1">
    <source>
        <dbReference type="EMBL" id="JAI08200.1"/>
    </source>
</evidence>
<proteinExistence type="predicted"/>
<organism evidence="1">
    <name type="scientific">Anguilla anguilla</name>
    <name type="common">European freshwater eel</name>
    <name type="synonym">Muraena anguilla</name>
    <dbReference type="NCBI Taxonomy" id="7936"/>
    <lineage>
        <taxon>Eukaryota</taxon>
        <taxon>Metazoa</taxon>
        <taxon>Chordata</taxon>
        <taxon>Craniata</taxon>
        <taxon>Vertebrata</taxon>
        <taxon>Euteleostomi</taxon>
        <taxon>Actinopterygii</taxon>
        <taxon>Neopterygii</taxon>
        <taxon>Teleostei</taxon>
        <taxon>Anguilliformes</taxon>
        <taxon>Anguillidae</taxon>
        <taxon>Anguilla</taxon>
    </lineage>
</organism>
<dbReference type="EMBL" id="GBXM01000378">
    <property type="protein sequence ID" value="JAI08200.1"/>
    <property type="molecule type" value="Transcribed_RNA"/>
</dbReference>
<name>A0A0E9XZW4_ANGAN</name>
<reference evidence="1" key="2">
    <citation type="journal article" date="2015" name="Fish Shellfish Immunol.">
        <title>Early steps in the European eel (Anguilla anguilla)-Vibrio vulnificus interaction in the gills: Role of the RtxA13 toxin.</title>
        <authorList>
            <person name="Callol A."/>
            <person name="Pajuelo D."/>
            <person name="Ebbesson L."/>
            <person name="Teles M."/>
            <person name="MacKenzie S."/>
            <person name="Amaro C."/>
        </authorList>
    </citation>
    <scope>NUCLEOTIDE SEQUENCE</scope>
</reference>
<protein>
    <submittedName>
        <fullName evidence="1">Uncharacterized protein</fullName>
    </submittedName>
</protein>
<dbReference type="AlphaFoldDB" id="A0A0E9XZW4"/>
<sequence length="44" mass="4843">MVTSRIDMVDLELEGLYIILIVRMYVSSAVGSKAFPCFSIVTSS</sequence>
<accession>A0A0E9XZW4</accession>
<reference evidence="1" key="1">
    <citation type="submission" date="2014-11" db="EMBL/GenBank/DDBJ databases">
        <authorList>
            <person name="Amaro Gonzalez C."/>
        </authorList>
    </citation>
    <scope>NUCLEOTIDE SEQUENCE</scope>
</reference>